<comment type="caution">
    <text evidence="2">The sequence shown here is derived from an EMBL/GenBank/DDBJ whole genome shotgun (WGS) entry which is preliminary data.</text>
</comment>
<feature type="non-terminal residue" evidence="2">
    <location>
        <position position="127"/>
    </location>
</feature>
<reference evidence="2" key="2">
    <citation type="submission" date="2021-04" db="EMBL/GenBank/DDBJ databases">
        <authorList>
            <person name="Gilroy R."/>
        </authorList>
    </citation>
    <scope>NUCLEOTIDE SEQUENCE</scope>
    <source>
        <strain evidence="2">CHK130-7132</strain>
    </source>
</reference>
<evidence type="ECO:0000256" key="1">
    <source>
        <dbReference type="SAM" id="MobiDB-lite"/>
    </source>
</evidence>
<dbReference type="EMBL" id="DWWC01000122">
    <property type="protein sequence ID" value="HJC69327.1"/>
    <property type="molecule type" value="Genomic_DNA"/>
</dbReference>
<evidence type="ECO:0000313" key="3">
    <source>
        <dbReference type="Proteomes" id="UP000823854"/>
    </source>
</evidence>
<name>A0A9D2TI36_9MICO</name>
<dbReference type="AlphaFoldDB" id="A0A9D2TI36"/>
<protein>
    <submittedName>
        <fullName evidence="2">TetR/AcrR family transcriptional regulator</fullName>
    </submittedName>
</protein>
<proteinExistence type="predicted"/>
<gene>
    <name evidence="2" type="ORF">H9932_06575</name>
</gene>
<evidence type="ECO:0000313" key="2">
    <source>
        <dbReference type="EMBL" id="HJC69327.1"/>
    </source>
</evidence>
<reference evidence="2" key="1">
    <citation type="journal article" date="2021" name="PeerJ">
        <title>Extensive microbial diversity within the chicken gut microbiome revealed by metagenomics and culture.</title>
        <authorList>
            <person name="Gilroy R."/>
            <person name="Ravi A."/>
            <person name="Getino M."/>
            <person name="Pursley I."/>
            <person name="Horton D.L."/>
            <person name="Alikhan N.F."/>
            <person name="Baker D."/>
            <person name="Gharbi K."/>
            <person name="Hall N."/>
            <person name="Watson M."/>
            <person name="Adriaenssens E.M."/>
            <person name="Foster-Nyarko E."/>
            <person name="Jarju S."/>
            <person name="Secka A."/>
            <person name="Antonio M."/>
            <person name="Oren A."/>
            <person name="Chaudhuri R.R."/>
            <person name="La Ragione R."/>
            <person name="Hildebrand F."/>
            <person name="Pallen M.J."/>
        </authorList>
    </citation>
    <scope>NUCLEOTIDE SEQUENCE</scope>
    <source>
        <strain evidence="2">CHK130-7132</strain>
    </source>
</reference>
<sequence>MPHSLSVTVHVDLDLHEVVLAIAGCLTAQTYLSLLPVVAQARSLDPAPSITLDLLDTQHIDVDGLLPLRQAIHLADPEQTVPLSIKAPETLPPCPLSSSAPRADGSDSPPLRLLHRSDAPATTGSDA</sequence>
<dbReference type="Proteomes" id="UP000823854">
    <property type="component" value="Unassembled WGS sequence"/>
</dbReference>
<organism evidence="2 3">
    <name type="scientific">Candidatus Brachybacterium intestinipullorum</name>
    <dbReference type="NCBI Taxonomy" id="2838512"/>
    <lineage>
        <taxon>Bacteria</taxon>
        <taxon>Bacillati</taxon>
        <taxon>Actinomycetota</taxon>
        <taxon>Actinomycetes</taxon>
        <taxon>Micrococcales</taxon>
        <taxon>Dermabacteraceae</taxon>
        <taxon>Brachybacterium</taxon>
    </lineage>
</organism>
<feature type="region of interest" description="Disordered" evidence="1">
    <location>
        <begin position="82"/>
        <end position="127"/>
    </location>
</feature>
<accession>A0A9D2TI36</accession>